<accession>A0AA41RT74</accession>
<proteinExistence type="predicted"/>
<evidence type="ECO:0000313" key="2">
    <source>
        <dbReference type="Proteomes" id="UP001177140"/>
    </source>
</evidence>
<protein>
    <submittedName>
        <fullName evidence="1">Uncharacterized protein</fullName>
    </submittedName>
</protein>
<dbReference type="Proteomes" id="UP001177140">
    <property type="component" value="Unassembled WGS sequence"/>
</dbReference>
<organism evidence="1 2">
    <name type="scientific">Papaver nudicaule</name>
    <name type="common">Iceland poppy</name>
    <dbReference type="NCBI Taxonomy" id="74823"/>
    <lineage>
        <taxon>Eukaryota</taxon>
        <taxon>Viridiplantae</taxon>
        <taxon>Streptophyta</taxon>
        <taxon>Embryophyta</taxon>
        <taxon>Tracheophyta</taxon>
        <taxon>Spermatophyta</taxon>
        <taxon>Magnoliopsida</taxon>
        <taxon>Ranunculales</taxon>
        <taxon>Papaveraceae</taxon>
        <taxon>Papaveroideae</taxon>
        <taxon>Papaver</taxon>
    </lineage>
</organism>
<sequence length="253" mass="28860">MQSSTLSFGPCLLNKPCIESYSSFLTDKNRFVPPKKLVFPVSNKKPKPLIVKSSIKDSVKSTSAVLTNHIIPLVFHSVAWVVRTLTFKPKANWLSARLFEVGDLIQLNHDGNYIVGVVQHVGFSETTLIGPVGLIILQNLKIDRYSIENCTQTVGNEKSFGFYTLFHRKTDVPYDFIEEIKSVLEKNEIIKGNHYNGAFIWPNDKFEVSCYVNCSKLRRPLFKSYLEVSGQVLADIDRSIYRKNSIADYLKFW</sequence>
<name>A0AA41RT74_PAPNU</name>
<comment type="caution">
    <text evidence="1">The sequence shown here is derived from an EMBL/GenBank/DDBJ whole genome shotgun (WGS) entry which is preliminary data.</text>
</comment>
<reference evidence="1" key="1">
    <citation type="submission" date="2022-03" db="EMBL/GenBank/DDBJ databases">
        <title>A functionally conserved STORR gene fusion in Papaver species that diverged 16.8 million years ago.</title>
        <authorList>
            <person name="Catania T."/>
        </authorList>
    </citation>
    <scope>NUCLEOTIDE SEQUENCE</scope>
    <source>
        <strain evidence="1">S-191538</strain>
    </source>
</reference>
<dbReference type="EMBL" id="JAJJMA010020572">
    <property type="protein sequence ID" value="MCL7023280.1"/>
    <property type="molecule type" value="Genomic_DNA"/>
</dbReference>
<dbReference type="AlphaFoldDB" id="A0AA41RT74"/>
<evidence type="ECO:0000313" key="1">
    <source>
        <dbReference type="EMBL" id="MCL7023280.1"/>
    </source>
</evidence>
<keyword evidence="2" id="KW-1185">Reference proteome</keyword>
<gene>
    <name evidence="1" type="ORF">MKW94_025371</name>
</gene>